<keyword evidence="8" id="KW-1133">Transmembrane helix</keyword>
<dbReference type="InterPro" id="IPR009030">
    <property type="entry name" value="Growth_fac_rcpt_cys_sf"/>
</dbReference>
<dbReference type="CDD" id="cd00054">
    <property type="entry name" value="EGF_CA"/>
    <property type="match status" value="11"/>
</dbReference>
<evidence type="ECO:0000256" key="12">
    <source>
        <dbReference type="PROSITE-ProRule" id="PRU00076"/>
    </source>
</evidence>
<dbReference type="PROSITE" id="PS00010">
    <property type="entry name" value="ASX_HYDROXYL"/>
    <property type="match status" value="1"/>
</dbReference>
<keyword evidence="9" id="KW-0472">Membrane</keyword>
<keyword evidence="3 12" id="KW-0245">EGF-like domain</keyword>
<dbReference type="EMBL" id="JARQWQ010000151">
    <property type="protein sequence ID" value="KAK2548240.1"/>
    <property type="molecule type" value="Genomic_DNA"/>
</dbReference>
<keyword evidence="16" id="KW-1185">Reference proteome</keyword>
<dbReference type="Pfam" id="PF00008">
    <property type="entry name" value="EGF"/>
    <property type="match status" value="10"/>
</dbReference>
<dbReference type="PANTHER" id="PTHR24049:SF22">
    <property type="entry name" value="DROSOPHILA CRUMBS HOMOLOG"/>
    <property type="match status" value="1"/>
</dbReference>
<dbReference type="InterPro" id="IPR051022">
    <property type="entry name" value="Notch_Cell-Fate_Det"/>
</dbReference>
<dbReference type="InterPro" id="IPR001881">
    <property type="entry name" value="EGF-like_Ca-bd_dom"/>
</dbReference>
<feature type="disulfide bond" evidence="12">
    <location>
        <begin position="582"/>
        <end position="591"/>
    </location>
</feature>
<comment type="subcellular location">
    <subcellularLocation>
        <location evidence="1">Cell membrane</location>
        <topology evidence="1">Single-pass type I membrane protein</topology>
    </subcellularLocation>
</comment>
<dbReference type="GO" id="GO:0005509">
    <property type="term" value="F:calcium ion binding"/>
    <property type="evidence" value="ECO:0007669"/>
    <property type="project" value="InterPro"/>
</dbReference>
<accession>A0AAD9USQ1</accession>
<dbReference type="GO" id="GO:0032991">
    <property type="term" value="C:protein-containing complex"/>
    <property type="evidence" value="ECO:0007669"/>
    <property type="project" value="TreeGrafter"/>
</dbReference>
<dbReference type="PROSITE" id="PS01186">
    <property type="entry name" value="EGF_2"/>
    <property type="match status" value="7"/>
</dbReference>
<feature type="disulfide bond" evidence="12">
    <location>
        <begin position="391"/>
        <end position="400"/>
    </location>
</feature>
<gene>
    <name evidence="15" type="ORF">P5673_031559</name>
</gene>
<organism evidence="15 16">
    <name type="scientific">Acropora cervicornis</name>
    <name type="common">Staghorn coral</name>
    <dbReference type="NCBI Taxonomy" id="6130"/>
    <lineage>
        <taxon>Eukaryota</taxon>
        <taxon>Metazoa</taxon>
        <taxon>Cnidaria</taxon>
        <taxon>Anthozoa</taxon>
        <taxon>Hexacorallia</taxon>
        <taxon>Scleractinia</taxon>
        <taxon>Astrocoeniina</taxon>
        <taxon>Acroporidae</taxon>
        <taxon>Acropora</taxon>
    </lineage>
</organism>
<keyword evidence="2" id="KW-1003">Cell membrane</keyword>
<feature type="disulfide bond" evidence="12">
    <location>
        <begin position="704"/>
        <end position="721"/>
    </location>
</feature>
<evidence type="ECO:0000256" key="7">
    <source>
        <dbReference type="ARBA" id="ARBA00022837"/>
    </source>
</evidence>
<comment type="caution">
    <text evidence="15">The sequence shown here is derived from an EMBL/GenBank/DDBJ whole genome shotgun (WGS) entry which is preliminary data.</text>
</comment>
<feature type="disulfide bond" evidence="12">
    <location>
        <begin position="465"/>
        <end position="474"/>
    </location>
</feature>
<evidence type="ECO:0000256" key="9">
    <source>
        <dbReference type="ARBA" id="ARBA00023136"/>
    </source>
</evidence>
<dbReference type="GO" id="GO:0045197">
    <property type="term" value="P:establishment or maintenance of epithelial cell apical/basal polarity"/>
    <property type="evidence" value="ECO:0007669"/>
    <property type="project" value="TreeGrafter"/>
</dbReference>
<name>A0AAD9USQ1_ACRCE</name>
<dbReference type="AlphaFoldDB" id="A0AAD9USQ1"/>
<feature type="domain" description="EGF-like" evidence="14">
    <location>
        <begin position="553"/>
        <end position="592"/>
    </location>
</feature>
<keyword evidence="6" id="KW-0677">Repeat</keyword>
<keyword evidence="11" id="KW-0325">Glycoprotein</keyword>
<dbReference type="FunFam" id="2.10.25.10:FF:000255">
    <property type="entry name" value="Sushi, nidogen and EGF-like domains 1"/>
    <property type="match status" value="3"/>
</dbReference>
<feature type="disulfide bond" evidence="12">
    <location>
        <begin position="541"/>
        <end position="550"/>
    </location>
</feature>
<evidence type="ECO:0000256" key="5">
    <source>
        <dbReference type="ARBA" id="ARBA00022729"/>
    </source>
</evidence>
<dbReference type="Proteomes" id="UP001249851">
    <property type="component" value="Unassembled WGS sequence"/>
</dbReference>
<feature type="domain" description="EGF-like" evidence="14">
    <location>
        <begin position="594"/>
        <end position="630"/>
    </location>
</feature>
<sequence length="946" mass="103736">MGIFATVRYKLRMKELWPQIAVIWYIFVILCQARCKNLRKKNNHSLDTLNHTSNSSRQYIFWGNALSKRYPSVGGNVQDDVDRRFSNGSGRIRRENNKNEHKRKLGQKVSTLLPQPAKPLRVVATSAVIKNRRKKPSALKAIHIWGPTPFNTVLENLKRMNANMQKQNTAVKRLFLPVQLQRMQLLNALGKHSLNQPLAPFSSLRPFLGVNSPLRVHEPLNNIHELTRQSNDPVPLSSPAMPLPSFRDTGSESMLDPADDINSVHQASPAEEVGALHNMELEPISDNEPIFENSPPSTTSELGAARQLTPATEYEADSQFVPKSFEIAPSLENPSALFGPPQPPFPWLADEIHEEVNRHVKKGVSKAKCSPNPCKNDGTCTAFEQRYECNCPIGFMGENCEDVNHCLPNPCKNEGNCYATGHGYHCTCVKGFKGPNCDILSKCIPSPCKNRGTCQEDRGSYKCLCLPGFKGSTCEATDHCADANPCKNGGTCLNGESRFECKCLPGFNGKDCGDLDVCYSNPCQNSGTCHNSGAGQFVCLCPVTFRGITCEERIPKCESQPCQNGGTCVENEREDEGFYCKCLEKYQGKHCQELQTPCSKNPCLNEGKCISFKQTFKCVCKNGYNGSTCEARFFIPGPLCTNCHKYATCFEGKCVCKAGYLGNGNVCEEPIVMNECHPNPCYNGATCHETDYGFSVRPCLSSPCQNEGTCNDEGFSGDYVCRCKDGYTGKNCEDAGVCDPNPCQNGGTCLKKSNTFVCQCNQRFEGPTCAEDKCASCDVHAHCETGKCVCDTGFYGAGVRGECYRTGASNLRFCVPNPCQHGGSCYEKPNGHRCHCTSDYQGDFCELSIGKEAPEPTKKTPDPCSGDPCLNGGRCVPKGMRFQCLCPKGFQGATCEQSPTVIQIPVSMVDLASMIKMGMPAAASDPTEAQIVKSKNVIIVVSMPHV</sequence>
<feature type="domain" description="EGF-like" evidence="14">
    <location>
        <begin position="402"/>
        <end position="438"/>
    </location>
</feature>
<evidence type="ECO:0000256" key="2">
    <source>
        <dbReference type="ARBA" id="ARBA00022475"/>
    </source>
</evidence>
<feature type="domain" description="EGF-like" evidence="14">
    <location>
        <begin position="514"/>
        <end position="551"/>
    </location>
</feature>
<dbReference type="FunFam" id="2.10.25.10:FF:000321">
    <property type="entry name" value="Protein delta homolog 1"/>
    <property type="match status" value="1"/>
</dbReference>
<dbReference type="PROSITE" id="PS50026">
    <property type="entry name" value="EGF_3"/>
    <property type="match status" value="11"/>
</dbReference>
<feature type="domain" description="EGF-like" evidence="14">
    <location>
        <begin position="860"/>
        <end position="896"/>
    </location>
</feature>
<dbReference type="GO" id="GO:0007157">
    <property type="term" value="P:heterophilic cell-cell adhesion via plasma membrane cell adhesion molecules"/>
    <property type="evidence" value="ECO:0007669"/>
    <property type="project" value="TreeGrafter"/>
</dbReference>
<evidence type="ECO:0000256" key="1">
    <source>
        <dbReference type="ARBA" id="ARBA00004251"/>
    </source>
</evidence>
<evidence type="ECO:0000256" key="11">
    <source>
        <dbReference type="ARBA" id="ARBA00023180"/>
    </source>
</evidence>
<evidence type="ECO:0000313" key="15">
    <source>
        <dbReference type="EMBL" id="KAK2548240.1"/>
    </source>
</evidence>
<evidence type="ECO:0000256" key="4">
    <source>
        <dbReference type="ARBA" id="ARBA00022692"/>
    </source>
</evidence>
<reference evidence="15" key="2">
    <citation type="journal article" date="2023" name="Science">
        <title>Genomic signatures of disease resistance in endangered staghorn corals.</title>
        <authorList>
            <person name="Vollmer S.V."/>
            <person name="Selwyn J.D."/>
            <person name="Despard B.A."/>
            <person name="Roesel C.L."/>
        </authorList>
    </citation>
    <scope>NUCLEOTIDE SEQUENCE</scope>
    <source>
        <strain evidence="15">K2</strain>
    </source>
</reference>
<feature type="domain" description="EGF-like" evidence="14">
    <location>
        <begin position="476"/>
        <end position="513"/>
    </location>
</feature>
<evidence type="ECO:0000256" key="10">
    <source>
        <dbReference type="ARBA" id="ARBA00023157"/>
    </source>
</evidence>
<dbReference type="FunFam" id="2.10.25.10:FF:000391">
    <property type="entry name" value="Weary, isoform C"/>
    <property type="match status" value="1"/>
</dbReference>
<evidence type="ECO:0000256" key="6">
    <source>
        <dbReference type="ARBA" id="ARBA00022737"/>
    </source>
</evidence>
<feature type="disulfide bond" evidence="12">
    <location>
        <begin position="836"/>
        <end position="845"/>
    </location>
</feature>
<feature type="disulfide bond" evidence="12">
    <location>
        <begin position="886"/>
        <end position="895"/>
    </location>
</feature>
<feature type="domain" description="EGF-like" evidence="14">
    <location>
        <begin position="810"/>
        <end position="846"/>
    </location>
</feature>
<feature type="domain" description="EGF-like" evidence="14">
    <location>
        <begin position="439"/>
        <end position="475"/>
    </location>
</feature>
<feature type="domain" description="EGF-like" evidence="14">
    <location>
        <begin position="365"/>
        <end position="401"/>
    </location>
</feature>
<reference evidence="15" key="1">
    <citation type="journal article" date="2023" name="G3 (Bethesda)">
        <title>Whole genome assembly and annotation of the endangered Caribbean coral Acropora cervicornis.</title>
        <authorList>
            <person name="Selwyn J.D."/>
            <person name="Vollmer S.V."/>
        </authorList>
    </citation>
    <scope>NUCLEOTIDE SEQUENCE</scope>
    <source>
        <strain evidence="15">K2</strain>
    </source>
</reference>
<feature type="disulfide bond" evidence="12">
    <location>
        <begin position="428"/>
        <end position="437"/>
    </location>
</feature>
<comment type="caution">
    <text evidence="12">Lacks conserved residue(s) required for the propagation of feature annotation.</text>
</comment>
<dbReference type="InterPro" id="IPR000742">
    <property type="entry name" value="EGF"/>
</dbReference>
<dbReference type="SMART" id="SM00179">
    <property type="entry name" value="EGF_CA"/>
    <property type="match status" value="11"/>
</dbReference>
<protein>
    <submittedName>
        <fullName evidence="15">Fibropellin-1</fullName>
    </submittedName>
</protein>
<dbReference type="GO" id="GO:0007154">
    <property type="term" value="P:cell communication"/>
    <property type="evidence" value="ECO:0007669"/>
    <property type="project" value="UniProtKB-ARBA"/>
</dbReference>
<feature type="domain" description="EGF-like" evidence="14">
    <location>
        <begin position="695"/>
        <end position="733"/>
    </location>
</feature>
<evidence type="ECO:0000256" key="3">
    <source>
        <dbReference type="ARBA" id="ARBA00022536"/>
    </source>
</evidence>
<evidence type="ECO:0000259" key="14">
    <source>
        <dbReference type="PROSITE" id="PS50026"/>
    </source>
</evidence>
<dbReference type="PRINTS" id="PR00010">
    <property type="entry name" value="EGFBLOOD"/>
</dbReference>
<dbReference type="GO" id="GO:0005886">
    <property type="term" value="C:plasma membrane"/>
    <property type="evidence" value="ECO:0007669"/>
    <property type="project" value="UniProtKB-SubCell"/>
</dbReference>
<feature type="disulfide bond" evidence="12">
    <location>
        <begin position="503"/>
        <end position="512"/>
    </location>
</feature>
<dbReference type="FunFam" id="2.10.25.10:FF:000066">
    <property type="entry name" value="FAT atypical cadherin 4"/>
    <property type="match status" value="3"/>
</dbReference>
<dbReference type="FunFam" id="2.10.25.10:FF:000173">
    <property type="entry name" value="Neurogenic locus notch protein 2"/>
    <property type="match status" value="1"/>
</dbReference>
<evidence type="ECO:0000256" key="13">
    <source>
        <dbReference type="SAM" id="MobiDB-lite"/>
    </source>
</evidence>
<dbReference type="SUPFAM" id="SSF57196">
    <property type="entry name" value="EGF/Laminin"/>
    <property type="match status" value="9"/>
</dbReference>
<feature type="disulfide bond" evidence="12">
    <location>
        <begin position="620"/>
        <end position="629"/>
    </location>
</feature>
<feature type="region of interest" description="Disordered" evidence="13">
    <location>
        <begin position="77"/>
        <end position="105"/>
    </location>
</feature>
<evidence type="ECO:0000313" key="16">
    <source>
        <dbReference type="Proteomes" id="UP001249851"/>
    </source>
</evidence>
<keyword evidence="10 12" id="KW-1015">Disulfide bond</keyword>
<feature type="disulfide bond" evidence="12">
    <location>
        <begin position="760"/>
        <end position="769"/>
    </location>
</feature>
<feature type="domain" description="EGF-like" evidence="14">
    <location>
        <begin position="734"/>
        <end position="770"/>
    </location>
</feature>
<dbReference type="Gene3D" id="2.10.25.10">
    <property type="entry name" value="Laminin"/>
    <property type="match status" value="11"/>
</dbReference>
<dbReference type="PROSITE" id="PS00022">
    <property type="entry name" value="EGF_1"/>
    <property type="match status" value="11"/>
</dbReference>
<evidence type="ECO:0000256" key="8">
    <source>
        <dbReference type="ARBA" id="ARBA00022989"/>
    </source>
</evidence>
<feature type="disulfide bond" evidence="12">
    <location>
        <begin position="723"/>
        <end position="732"/>
    </location>
</feature>
<dbReference type="SMART" id="SM00181">
    <property type="entry name" value="EGF"/>
    <property type="match status" value="13"/>
</dbReference>
<proteinExistence type="predicted"/>
<dbReference type="SUPFAM" id="SSF57184">
    <property type="entry name" value="Growth factor receptor domain"/>
    <property type="match status" value="1"/>
</dbReference>
<keyword evidence="5" id="KW-0732">Signal</keyword>
<keyword evidence="7" id="KW-0106">Calcium</keyword>
<dbReference type="PANTHER" id="PTHR24049">
    <property type="entry name" value="CRUMBS FAMILY MEMBER"/>
    <property type="match status" value="1"/>
</dbReference>
<keyword evidence="4" id="KW-0812">Transmembrane</keyword>
<dbReference type="InterPro" id="IPR000152">
    <property type="entry name" value="EGF-type_Asp/Asn_hydroxyl_site"/>
</dbReference>
<dbReference type="GO" id="GO:0023052">
    <property type="term" value="P:signaling"/>
    <property type="evidence" value="ECO:0007669"/>
    <property type="project" value="UniProtKB-ARBA"/>
</dbReference>